<dbReference type="OrthoDB" id="8950604at2759"/>
<gene>
    <name evidence="4" type="ORF">GWI33_020274</name>
</gene>
<dbReference type="AlphaFoldDB" id="A0A834M0M5"/>
<proteinExistence type="predicted"/>
<evidence type="ECO:0000256" key="2">
    <source>
        <dbReference type="SAM" id="SignalP"/>
    </source>
</evidence>
<feature type="domain" description="C-type lectin" evidence="3">
    <location>
        <begin position="45"/>
        <end position="197"/>
    </location>
</feature>
<dbReference type="SUPFAM" id="SSF56436">
    <property type="entry name" value="C-type lectin-like"/>
    <property type="match status" value="1"/>
</dbReference>
<protein>
    <recommendedName>
        <fullName evidence="3">C-type lectin domain-containing protein</fullName>
    </recommendedName>
</protein>
<keyword evidence="1" id="KW-1015">Disulfide bond</keyword>
<sequence>MRALIVVLLICMASCANAQFRNGRKLELPEPVLCAKRIIHEINNGTNYFYHWRANISEEDWLGARNYCRLRCMDLISLETKEKNDFLKAVIARDDVDEVWTSGRLCDFSGCQRKQFFPRHINGWIWTGAFEQLAPTTDKARTDWSWTGETGDPQPDNWEYTQNRKLESCLAVFNNKYNDGIRWHDAACSRRRSFACEDIRELLIYARFLRPDVDIP</sequence>
<dbReference type="PROSITE" id="PS00615">
    <property type="entry name" value="C_TYPE_LECTIN_1"/>
    <property type="match status" value="1"/>
</dbReference>
<name>A0A834M0M5_RHYFE</name>
<organism evidence="4 5">
    <name type="scientific">Rhynchophorus ferrugineus</name>
    <name type="common">Red palm weevil</name>
    <name type="synonym">Curculio ferrugineus</name>
    <dbReference type="NCBI Taxonomy" id="354439"/>
    <lineage>
        <taxon>Eukaryota</taxon>
        <taxon>Metazoa</taxon>
        <taxon>Ecdysozoa</taxon>
        <taxon>Arthropoda</taxon>
        <taxon>Hexapoda</taxon>
        <taxon>Insecta</taxon>
        <taxon>Pterygota</taxon>
        <taxon>Neoptera</taxon>
        <taxon>Endopterygota</taxon>
        <taxon>Coleoptera</taxon>
        <taxon>Polyphaga</taxon>
        <taxon>Cucujiformia</taxon>
        <taxon>Curculionidae</taxon>
        <taxon>Dryophthorinae</taxon>
        <taxon>Rhynchophorus</taxon>
    </lineage>
</organism>
<evidence type="ECO:0000313" key="4">
    <source>
        <dbReference type="EMBL" id="KAF7266398.1"/>
    </source>
</evidence>
<dbReference type="PANTHER" id="PTHR21407">
    <property type="entry name" value="RE43931P-RELATED"/>
    <property type="match status" value="1"/>
</dbReference>
<dbReference type="CDD" id="cd00037">
    <property type="entry name" value="CLECT"/>
    <property type="match status" value="1"/>
</dbReference>
<dbReference type="PANTHER" id="PTHR21407:SF3">
    <property type="entry name" value="LD12305P"/>
    <property type="match status" value="1"/>
</dbReference>
<comment type="caution">
    <text evidence="4">The sequence shown here is derived from an EMBL/GenBank/DDBJ whole genome shotgun (WGS) entry which is preliminary data.</text>
</comment>
<keyword evidence="5" id="KW-1185">Reference proteome</keyword>
<dbReference type="Pfam" id="PF00059">
    <property type="entry name" value="Lectin_C"/>
    <property type="match status" value="1"/>
</dbReference>
<reference evidence="4" key="1">
    <citation type="submission" date="2020-08" db="EMBL/GenBank/DDBJ databases">
        <title>Genome sequencing and assembly of the red palm weevil Rhynchophorus ferrugineus.</title>
        <authorList>
            <person name="Dias G.B."/>
            <person name="Bergman C.M."/>
            <person name="Manee M."/>
        </authorList>
    </citation>
    <scope>NUCLEOTIDE SEQUENCE</scope>
    <source>
        <strain evidence="4">AA-2017</strain>
        <tissue evidence="4">Whole larva</tissue>
    </source>
</reference>
<feature type="chain" id="PRO_5032664859" description="C-type lectin domain-containing protein" evidence="2">
    <location>
        <begin position="19"/>
        <end position="216"/>
    </location>
</feature>
<dbReference type="PROSITE" id="PS50041">
    <property type="entry name" value="C_TYPE_LECTIN_2"/>
    <property type="match status" value="1"/>
</dbReference>
<feature type="signal peptide" evidence="2">
    <location>
        <begin position="1"/>
        <end position="18"/>
    </location>
</feature>
<dbReference type="EMBL" id="JAACXV010014547">
    <property type="protein sequence ID" value="KAF7266398.1"/>
    <property type="molecule type" value="Genomic_DNA"/>
</dbReference>
<dbReference type="SMART" id="SM00034">
    <property type="entry name" value="CLECT"/>
    <property type="match status" value="1"/>
</dbReference>
<evidence type="ECO:0000313" key="5">
    <source>
        <dbReference type="Proteomes" id="UP000625711"/>
    </source>
</evidence>
<dbReference type="Gene3D" id="3.10.100.10">
    <property type="entry name" value="Mannose-Binding Protein A, subunit A"/>
    <property type="match status" value="1"/>
</dbReference>
<dbReference type="Proteomes" id="UP000625711">
    <property type="component" value="Unassembled WGS sequence"/>
</dbReference>
<accession>A0A834M0M5</accession>
<dbReference type="InterPro" id="IPR001304">
    <property type="entry name" value="C-type_lectin-like"/>
</dbReference>
<evidence type="ECO:0000256" key="1">
    <source>
        <dbReference type="ARBA" id="ARBA00023157"/>
    </source>
</evidence>
<dbReference type="InterPro" id="IPR018378">
    <property type="entry name" value="C-type_lectin_CS"/>
</dbReference>
<dbReference type="InterPro" id="IPR016187">
    <property type="entry name" value="CTDL_fold"/>
</dbReference>
<evidence type="ECO:0000259" key="3">
    <source>
        <dbReference type="PROSITE" id="PS50041"/>
    </source>
</evidence>
<keyword evidence="2" id="KW-0732">Signal</keyword>
<dbReference type="InterPro" id="IPR016186">
    <property type="entry name" value="C-type_lectin-like/link_sf"/>
</dbReference>